<feature type="transmembrane region" description="Helical" evidence="1">
    <location>
        <begin position="204"/>
        <end position="223"/>
    </location>
</feature>
<protein>
    <submittedName>
        <fullName evidence="2">Uncharacterized protein</fullName>
    </submittedName>
</protein>
<gene>
    <name evidence="2" type="ORF">BKA67DRAFT_696448</name>
</gene>
<organism evidence="2 3">
    <name type="scientific">Truncatella angustata</name>
    <dbReference type="NCBI Taxonomy" id="152316"/>
    <lineage>
        <taxon>Eukaryota</taxon>
        <taxon>Fungi</taxon>
        <taxon>Dikarya</taxon>
        <taxon>Ascomycota</taxon>
        <taxon>Pezizomycotina</taxon>
        <taxon>Sordariomycetes</taxon>
        <taxon>Xylariomycetidae</taxon>
        <taxon>Amphisphaeriales</taxon>
        <taxon>Sporocadaceae</taxon>
        <taxon>Truncatella</taxon>
    </lineage>
</organism>
<dbReference type="RefSeq" id="XP_045951881.1">
    <property type="nucleotide sequence ID" value="XM_046109349.1"/>
</dbReference>
<comment type="caution">
    <text evidence="2">The sequence shown here is derived from an EMBL/GenBank/DDBJ whole genome shotgun (WGS) entry which is preliminary data.</text>
</comment>
<name>A0A9P8UC58_9PEZI</name>
<feature type="transmembrane region" description="Helical" evidence="1">
    <location>
        <begin position="94"/>
        <end position="112"/>
    </location>
</feature>
<evidence type="ECO:0000313" key="3">
    <source>
        <dbReference type="Proteomes" id="UP000758603"/>
    </source>
</evidence>
<keyword evidence="3" id="KW-1185">Reference proteome</keyword>
<feature type="transmembrane region" description="Helical" evidence="1">
    <location>
        <begin position="132"/>
        <end position="149"/>
    </location>
</feature>
<feature type="transmembrane region" description="Helical" evidence="1">
    <location>
        <begin position="170"/>
        <end position="192"/>
    </location>
</feature>
<dbReference type="Proteomes" id="UP000758603">
    <property type="component" value="Unassembled WGS sequence"/>
</dbReference>
<feature type="transmembrane region" description="Helical" evidence="1">
    <location>
        <begin position="21"/>
        <end position="50"/>
    </location>
</feature>
<keyword evidence="1" id="KW-1133">Transmembrane helix</keyword>
<evidence type="ECO:0000256" key="1">
    <source>
        <dbReference type="SAM" id="Phobius"/>
    </source>
</evidence>
<reference evidence="2" key="1">
    <citation type="journal article" date="2021" name="Nat. Commun.">
        <title>Genetic determinants of endophytism in the Arabidopsis root mycobiome.</title>
        <authorList>
            <person name="Mesny F."/>
            <person name="Miyauchi S."/>
            <person name="Thiergart T."/>
            <person name="Pickel B."/>
            <person name="Atanasova L."/>
            <person name="Karlsson M."/>
            <person name="Huettel B."/>
            <person name="Barry K.W."/>
            <person name="Haridas S."/>
            <person name="Chen C."/>
            <person name="Bauer D."/>
            <person name="Andreopoulos W."/>
            <person name="Pangilinan J."/>
            <person name="LaButti K."/>
            <person name="Riley R."/>
            <person name="Lipzen A."/>
            <person name="Clum A."/>
            <person name="Drula E."/>
            <person name="Henrissat B."/>
            <person name="Kohler A."/>
            <person name="Grigoriev I.V."/>
            <person name="Martin F.M."/>
            <person name="Hacquard S."/>
        </authorList>
    </citation>
    <scope>NUCLEOTIDE SEQUENCE</scope>
    <source>
        <strain evidence="2">MPI-SDFR-AT-0073</strain>
    </source>
</reference>
<keyword evidence="1" id="KW-0812">Transmembrane</keyword>
<dbReference type="OrthoDB" id="72269at2759"/>
<dbReference type="AlphaFoldDB" id="A0A9P8UC58"/>
<feature type="transmembrane region" description="Helical" evidence="1">
    <location>
        <begin position="342"/>
        <end position="364"/>
    </location>
</feature>
<keyword evidence="1" id="KW-0472">Membrane</keyword>
<proteinExistence type="predicted"/>
<dbReference type="GeneID" id="70138240"/>
<feature type="transmembrane region" description="Helical" evidence="1">
    <location>
        <begin position="70"/>
        <end position="87"/>
    </location>
</feature>
<feature type="transmembrane region" description="Helical" evidence="1">
    <location>
        <begin position="310"/>
        <end position="330"/>
    </location>
</feature>
<dbReference type="EMBL" id="JAGPXC010000011">
    <property type="protein sequence ID" value="KAH6645367.1"/>
    <property type="molecule type" value="Genomic_DNA"/>
</dbReference>
<evidence type="ECO:0000313" key="2">
    <source>
        <dbReference type="EMBL" id="KAH6645367.1"/>
    </source>
</evidence>
<accession>A0A9P8UC58</accession>
<sequence length="378" mass="41178">MRSSLRSKAPAPTFPDVERNFRILFYAAVALLWGASILNGTIKALLVAVWSGRLEDGTLLRTDYTGFPPLDYPLAVLVAFFFSGTNGHHEAYSLFLFDLYINLQLGYLWVYAEAARPGQKPSWIQSPVYFALLWQACGGAVAFPLYFGLHVRWASQERLAQVVDLHKARALPIAFILGAFAPMTALMAPTWLGPEGRSAASQQMIIALFQPSPILFSILLALFTRGSAYLSHGGRLGPDGPRDNKKARRWVQGSYLAAAAASIIGRVYVLIRVLTAEDSGSVSLLRMYVPFPFTGPAGTNEVLVGGPWLFLQWDSIIISLASSFWALVLLKQDRIVRESTGIVALVLTAGAVVLGPGATVTMALCIREGHLPERTGNP</sequence>
<feature type="transmembrane region" description="Helical" evidence="1">
    <location>
        <begin position="255"/>
        <end position="275"/>
    </location>
</feature>